<sequence>MATSQTTPSKLSNLQMELLKLYPYNISEEQIRDIRKLLADYFAQQVDDEMNRLWQEKNWNEQTLEGWKNEHMRSQTAE</sequence>
<protein>
    <recommendedName>
        <fullName evidence="3">Dephospho-CoA kinase</fullName>
    </recommendedName>
</protein>
<evidence type="ECO:0000313" key="1">
    <source>
        <dbReference type="EMBL" id="GAA4413038.1"/>
    </source>
</evidence>
<comment type="caution">
    <text evidence="1">The sequence shown here is derived from an EMBL/GenBank/DDBJ whole genome shotgun (WGS) entry which is preliminary data.</text>
</comment>
<keyword evidence="2" id="KW-1185">Reference proteome</keyword>
<dbReference type="EMBL" id="BAABHB010000010">
    <property type="protein sequence ID" value="GAA4413038.1"/>
    <property type="molecule type" value="Genomic_DNA"/>
</dbReference>
<dbReference type="RefSeq" id="WP_345269819.1">
    <property type="nucleotide sequence ID" value="NZ_BAABHB010000010.1"/>
</dbReference>
<name>A0ABP8KRY5_9BACT</name>
<reference evidence="2" key="1">
    <citation type="journal article" date="2019" name="Int. J. Syst. Evol. Microbiol.">
        <title>The Global Catalogue of Microorganisms (GCM) 10K type strain sequencing project: providing services to taxonomists for standard genome sequencing and annotation.</title>
        <authorList>
            <consortium name="The Broad Institute Genomics Platform"/>
            <consortium name="The Broad Institute Genome Sequencing Center for Infectious Disease"/>
            <person name="Wu L."/>
            <person name="Ma J."/>
        </authorList>
    </citation>
    <scope>NUCLEOTIDE SEQUENCE [LARGE SCALE GENOMIC DNA]</scope>
    <source>
        <strain evidence="2">JCM 17925</strain>
    </source>
</reference>
<dbReference type="Proteomes" id="UP001500936">
    <property type="component" value="Unassembled WGS sequence"/>
</dbReference>
<organism evidence="1 2">
    <name type="scientific">Nibrella viscosa</name>
    <dbReference type="NCBI Taxonomy" id="1084524"/>
    <lineage>
        <taxon>Bacteria</taxon>
        <taxon>Pseudomonadati</taxon>
        <taxon>Bacteroidota</taxon>
        <taxon>Cytophagia</taxon>
        <taxon>Cytophagales</taxon>
        <taxon>Spirosomataceae</taxon>
        <taxon>Nibrella</taxon>
    </lineage>
</organism>
<evidence type="ECO:0008006" key="3">
    <source>
        <dbReference type="Google" id="ProtNLM"/>
    </source>
</evidence>
<accession>A0ABP8KRY5</accession>
<proteinExistence type="predicted"/>
<gene>
    <name evidence="1" type="ORF">GCM10023187_40860</name>
</gene>
<evidence type="ECO:0000313" key="2">
    <source>
        <dbReference type="Proteomes" id="UP001500936"/>
    </source>
</evidence>